<evidence type="ECO:0000313" key="1">
    <source>
        <dbReference type="EMBL" id="CAA9558496.1"/>
    </source>
</evidence>
<feature type="non-terminal residue" evidence="1">
    <location>
        <position position="19"/>
    </location>
</feature>
<protein>
    <submittedName>
        <fullName evidence="1">Uncharacterized protein</fullName>
    </submittedName>
</protein>
<gene>
    <name evidence="1" type="ORF">AVDCRST_MAG87-1384</name>
</gene>
<dbReference type="AlphaFoldDB" id="A0A6J4UUL4"/>
<feature type="non-terminal residue" evidence="1">
    <location>
        <position position="1"/>
    </location>
</feature>
<name>A0A6J4UUL4_9BACT</name>
<sequence length="19" mass="1980">DDATSQHRDSPGRAGLLSP</sequence>
<accession>A0A6J4UUL4</accession>
<organism evidence="1">
    <name type="scientific">uncultured Thermomicrobiales bacterium</name>
    <dbReference type="NCBI Taxonomy" id="1645740"/>
    <lineage>
        <taxon>Bacteria</taxon>
        <taxon>Pseudomonadati</taxon>
        <taxon>Thermomicrobiota</taxon>
        <taxon>Thermomicrobia</taxon>
        <taxon>Thermomicrobiales</taxon>
        <taxon>environmental samples</taxon>
    </lineage>
</organism>
<dbReference type="EMBL" id="CADCWJ010000311">
    <property type="protein sequence ID" value="CAA9558496.1"/>
    <property type="molecule type" value="Genomic_DNA"/>
</dbReference>
<reference evidence="1" key="1">
    <citation type="submission" date="2020-02" db="EMBL/GenBank/DDBJ databases">
        <authorList>
            <person name="Meier V. D."/>
        </authorList>
    </citation>
    <scope>NUCLEOTIDE SEQUENCE</scope>
    <source>
        <strain evidence="1">AVDCRST_MAG87</strain>
    </source>
</reference>
<proteinExistence type="predicted"/>